<name>A0A841JNV5_9SPHI</name>
<protein>
    <recommendedName>
        <fullName evidence="3">DUF5007 domain-containing protein</fullName>
    </recommendedName>
</protein>
<gene>
    <name evidence="1" type="ORF">HDF22_005437</name>
</gene>
<sequence>MKRNLFIYIPLLIICLVTSYACKKTGTGFLSPYIHYEQSPIIIPKGRAFLSAGLNGDGTSQPFSVKVIHFYDKATGKIVDDMFSKTYPVSVWTGLYDPKTDTTLQLINAKLKTINVAPISINPSSGQILGNYGALQLPAGEYQFDLEIKNETGTKVYPKIGDFLLRDTTTFESIPTIGSTSETRIMVGNESKSVVGKPPLLTVTRVADTPNVITVKYKDKNGVFFNPKKGEIISRPAAGLNPNPPYLQSLQQYTKSYYYTDDASVFRFPFTPFPLNTLGNQFNIYQRIPTQFVHNDGLPDGMYSLNLRFPIRIYVPGSYLVVEQTIDAAHN</sequence>
<proteinExistence type="predicted"/>
<reference evidence="1 2" key="1">
    <citation type="submission" date="2020-08" db="EMBL/GenBank/DDBJ databases">
        <title>Genomic Encyclopedia of Type Strains, Phase IV (KMG-V): Genome sequencing to study the core and pangenomes of soil and plant-associated prokaryotes.</title>
        <authorList>
            <person name="Whitman W."/>
        </authorList>
    </citation>
    <scope>NUCLEOTIDE SEQUENCE [LARGE SCALE GENOMIC DNA]</scope>
    <source>
        <strain evidence="1 2">MP601</strain>
    </source>
</reference>
<dbReference type="AlphaFoldDB" id="A0A841JNV5"/>
<dbReference type="PROSITE" id="PS51257">
    <property type="entry name" value="PROKAR_LIPOPROTEIN"/>
    <property type="match status" value="1"/>
</dbReference>
<accession>A0A841JNV5</accession>
<evidence type="ECO:0000313" key="1">
    <source>
        <dbReference type="EMBL" id="MBB6131286.1"/>
    </source>
</evidence>
<organism evidence="1 2">
    <name type="scientific">Mucilaginibacter lappiensis</name>
    <dbReference type="NCBI Taxonomy" id="354630"/>
    <lineage>
        <taxon>Bacteria</taxon>
        <taxon>Pseudomonadati</taxon>
        <taxon>Bacteroidota</taxon>
        <taxon>Sphingobacteriia</taxon>
        <taxon>Sphingobacteriales</taxon>
        <taxon>Sphingobacteriaceae</taxon>
        <taxon>Mucilaginibacter</taxon>
    </lineage>
</organism>
<evidence type="ECO:0008006" key="3">
    <source>
        <dbReference type="Google" id="ProtNLM"/>
    </source>
</evidence>
<evidence type="ECO:0000313" key="2">
    <source>
        <dbReference type="Proteomes" id="UP000548326"/>
    </source>
</evidence>
<dbReference type="RefSeq" id="WP_183589823.1">
    <property type="nucleotide sequence ID" value="NZ_JACHCA010000022.1"/>
</dbReference>
<dbReference type="Proteomes" id="UP000548326">
    <property type="component" value="Unassembled WGS sequence"/>
</dbReference>
<comment type="caution">
    <text evidence="1">The sequence shown here is derived from an EMBL/GenBank/DDBJ whole genome shotgun (WGS) entry which is preliminary data.</text>
</comment>
<dbReference type="EMBL" id="JACHCA010000022">
    <property type="protein sequence ID" value="MBB6131286.1"/>
    <property type="molecule type" value="Genomic_DNA"/>
</dbReference>